<dbReference type="InterPro" id="IPR006789">
    <property type="entry name" value="ARPC5"/>
</dbReference>
<dbReference type="GO" id="GO:0030674">
    <property type="term" value="F:protein-macromolecule adaptor activity"/>
    <property type="evidence" value="ECO:0007669"/>
    <property type="project" value="EnsemblFungi"/>
</dbReference>
<comment type="function">
    <text evidence="7">Functions as component of the Arp2/3 complex which is involved in regulation of actin polymerization and together with an activating nucleation-promoting factor (NPF) mediates the formation of branched actin networks. Arp2/3 complex plays a critical role in the control of cell morphogenesis via the modulation of cell polarity development.</text>
</comment>
<dbReference type="SUPFAM" id="SSF69103">
    <property type="entry name" value="Arp2/3 complex 16 kDa subunit ARPC5"/>
    <property type="match status" value="1"/>
</dbReference>
<dbReference type="RefSeq" id="XP_020077260.1">
    <property type="nucleotide sequence ID" value="XM_020222245.1"/>
</dbReference>
<evidence type="ECO:0000256" key="2">
    <source>
        <dbReference type="ARBA" id="ARBA00006084"/>
    </source>
</evidence>
<evidence type="ECO:0000256" key="7">
    <source>
        <dbReference type="RuleBase" id="RU004301"/>
    </source>
</evidence>
<dbReference type="OrthoDB" id="429520at2759"/>
<evidence type="ECO:0000313" key="8">
    <source>
        <dbReference type="EMBL" id="ODV68193.1"/>
    </source>
</evidence>
<evidence type="ECO:0000256" key="3">
    <source>
        <dbReference type="ARBA" id="ARBA00022490"/>
    </source>
</evidence>
<dbReference type="Pfam" id="PF04699">
    <property type="entry name" value="P16-Arc"/>
    <property type="match status" value="1"/>
</dbReference>
<dbReference type="GeneID" id="30996794"/>
<dbReference type="PIRSF" id="PIRSF039096">
    <property type="entry name" value="p16-ARC"/>
    <property type="match status" value="1"/>
</dbReference>
<dbReference type="GO" id="GO:0034314">
    <property type="term" value="P:Arp2/3 complex-mediated actin nucleation"/>
    <property type="evidence" value="ECO:0007669"/>
    <property type="project" value="InterPro"/>
</dbReference>
<dbReference type="GO" id="GO:0044396">
    <property type="term" value="P:actin cortical patch organization"/>
    <property type="evidence" value="ECO:0007669"/>
    <property type="project" value="EnsemblFungi"/>
</dbReference>
<evidence type="ECO:0000313" key="9">
    <source>
        <dbReference type="Proteomes" id="UP000095085"/>
    </source>
</evidence>
<keyword evidence="3" id="KW-0963">Cytoplasm</keyword>
<dbReference type="PANTHER" id="PTHR12644">
    <property type="entry name" value="ARP2/3 COMPLEX 16 KD SUBUNIT P16-ARC"/>
    <property type="match status" value="1"/>
</dbReference>
<dbReference type="STRING" id="984485.A0A1E4RLQ0"/>
<evidence type="ECO:0000256" key="6">
    <source>
        <dbReference type="ARBA" id="ARBA00060329"/>
    </source>
</evidence>
<comment type="similarity">
    <text evidence="2 7">Belongs to the ARPC5 family.</text>
</comment>
<gene>
    <name evidence="8" type="ORF">HYPBUDRAFT_156850</name>
</gene>
<keyword evidence="4 7" id="KW-0206">Cytoskeleton</keyword>
<dbReference type="GO" id="GO:0003729">
    <property type="term" value="F:mRNA binding"/>
    <property type="evidence" value="ECO:0007669"/>
    <property type="project" value="EnsemblFungi"/>
</dbReference>
<evidence type="ECO:0000256" key="1">
    <source>
        <dbReference type="ARBA" id="ARBA00004245"/>
    </source>
</evidence>
<dbReference type="InterPro" id="IPR036743">
    <property type="entry name" value="ARPC5_sf"/>
</dbReference>
<dbReference type="GO" id="GO:0000001">
    <property type="term" value="P:mitochondrion inheritance"/>
    <property type="evidence" value="ECO:0007669"/>
    <property type="project" value="EnsemblFungi"/>
</dbReference>
<reference evidence="9" key="1">
    <citation type="submission" date="2016-05" db="EMBL/GenBank/DDBJ databases">
        <title>Comparative genomics of biotechnologically important yeasts.</title>
        <authorList>
            <consortium name="DOE Joint Genome Institute"/>
            <person name="Riley R."/>
            <person name="Haridas S."/>
            <person name="Wolfe K.H."/>
            <person name="Lopes M.R."/>
            <person name="Hittinger C.T."/>
            <person name="Goker M."/>
            <person name="Salamov A."/>
            <person name="Wisecaver J."/>
            <person name="Long T.M."/>
            <person name="Aerts A.L."/>
            <person name="Barry K."/>
            <person name="Choi C."/>
            <person name="Clum A."/>
            <person name="Coughlan A.Y."/>
            <person name="Deshpande S."/>
            <person name="Douglass A.P."/>
            <person name="Hanson S.J."/>
            <person name="Klenk H.-P."/>
            <person name="Labutti K."/>
            <person name="Lapidus A."/>
            <person name="Lindquist E."/>
            <person name="Lipzen A."/>
            <person name="Meier-Kolthoff J.P."/>
            <person name="Ohm R.A."/>
            <person name="Otillar R.P."/>
            <person name="Pangilinan J."/>
            <person name="Peng Y."/>
            <person name="Rokas A."/>
            <person name="Rosa C.A."/>
            <person name="Scheuner C."/>
            <person name="Sibirny A.A."/>
            <person name="Slot J.C."/>
            <person name="Stielow J.B."/>
            <person name="Sun H."/>
            <person name="Kurtzman C.P."/>
            <person name="Blackwell M."/>
            <person name="Grigoriev I.V."/>
            <person name="Jeffries T.W."/>
        </authorList>
    </citation>
    <scope>NUCLEOTIDE SEQUENCE [LARGE SCALE GENOMIC DNA]</scope>
    <source>
        <strain evidence="9">NRRL Y-1933</strain>
    </source>
</reference>
<comment type="function">
    <text evidence="6">Functions as a component of the Arp2/3 complex which is involved in regulation of actin polymerization and together with an activating nucleation-promoting factor (NPF) mediates the formation of branched actin networks.</text>
</comment>
<sequence>MEDWRRIDIDALEPENHLSKEDLIPDLPATSYDQIAALSKQVRSSLSLGQFLQALVLVLDNPPYVADEQTKTLHAETVFEVLISIRNNHNANDLSNFIKQLDSDQQDTLVKYLYKNMSTPFGAKQGGLLLGWFEKTVEITGLGPIARFMTDRRTV</sequence>
<dbReference type="FunFam" id="1.25.40.190:FF:000003">
    <property type="entry name" value="Actin-related protein 2/3 complex subunit 5"/>
    <property type="match status" value="1"/>
</dbReference>
<comment type="subcellular location">
    <subcellularLocation>
        <location evidence="1">Cytoplasm</location>
        <location evidence="1">Cytoskeleton</location>
    </subcellularLocation>
</comment>
<dbReference type="GO" id="GO:0030833">
    <property type="term" value="P:regulation of actin filament polymerization"/>
    <property type="evidence" value="ECO:0007669"/>
    <property type="project" value="InterPro"/>
</dbReference>
<name>A0A1E4RLQ0_9ASCO</name>
<protein>
    <recommendedName>
        <fullName evidence="5 7">Actin-related protein 2/3 complex subunit 5</fullName>
    </recommendedName>
</protein>
<keyword evidence="9" id="KW-1185">Reference proteome</keyword>
<dbReference type="EMBL" id="KV454540">
    <property type="protein sequence ID" value="ODV68193.1"/>
    <property type="molecule type" value="Genomic_DNA"/>
</dbReference>
<evidence type="ECO:0000256" key="4">
    <source>
        <dbReference type="ARBA" id="ARBA00023212"/>
    </source>
</evidence>
<dbReference type="Gene3D" id="1.25.40.190">
    <property type="entry name" value="Actin-related protein 2/3 complex subunit 5"/>
    <property type="match status" value="1"/>
</dbReference>
<evidence type="ECO:0000256" key="5">
    <source>
        <dbReference type="ARBA" id="ARBA00040214"/>
    </source>
</evidence>
<organism evidence="8 9">
    <name type="scientific">Hyphopichia burtonii NRRL Y-1933</name>
    <dbReference type="NCBI Taxonomy" id="984485"/>
    <lineage>
        <taxon>Eukaryota</taxon>
        <taxon>Fungi</taxon>
        <taxon>Dikarya</taxon>
        <taxon>Ascomycota</taxon>
        <taxon>Saccharomycotina</taxon>
        <taxon>Pichiomycetes</taxon>
        <taxon>Debaryomycetaceae</taxon>
        <taxon>Hyphopichia</taxon>
    </lineage>
</organism>
<dbReference type="Proteomes" id="UP000095085">
    <property type="component" value="Unassembled WGS sequence"/>
</dbReference>
<dbReference type="GO" id="GO:0005885">
    <property type="term" value="C:Arp2/3 protein complex"/>
    <property type="evidence" value="ECO:0007669"/>
    <property type="project" value="EnsemblFungi"/>
</dbReference>
<accession>A0A1E4RLQ0</accession>
<proteinExistence type="inferred from homology"/>
<dbReference type="AlphaFoldDB" id="A0A1E4RLQ0"/>